<reference evidence="8 9" key="1">
    <citation type="submission" date="2024-07" db="EMBL/GenBank/DDBJ databases">
        <title>Uliginosibacterium flavum JJ3220;KACC:17644.</title>
        <authorList>
            <person name="Kim M.K."/>
        </authorList>
    </citation>
    <scope>NUCLEOTIDE SEQUENCE [LARGE SCALE GENOMIC DNA]</scope>
    <source>
        <strain evidence="8 9">KACC:17644</strain>
    </source>
</reference>
<comment type="caution">
    <text evidence="8">The sequence shown here is derived from an EMBL/GenBank/DDBJ whole genome shotgun (WGS) entry which is preliminary data.</text>
</comment>
<proteinExistence type="inferred from homology"/>
<keyword evidence="4 8" id="KW-0378">Hydrolase</keyword>
<evidence type="ECO:0000256" key="1">
    <source>
        <dbReference type="ARBA" id="ARBA00001231"/>
    </source>
</evidence>
<evidence type="ECO:0000259" key="7">
    <source>
        <dbReference type="Pfam" id="PF00933"/>
    </source>
</evidence>
<feature type="transmembrane region" description="Helical" evidence="6">
    <location>
        <begin position="70"/>
        <end position="87"/>
    </location>
</feature>
<protein>
    <recommendedName>
        <fullName evidence="3">beta-N-acetylhexosaminidase</fullName>
        <ecNumber evidence="3">3.2.1.52</ecNumber>
    </recommendedName>
</protein>
<keyword evidence="5" id="KW-0326">Glycosidase</keyword>
<dbReference type="Proteomes" id="UP001549691">
    <property type="component" value="Unassembled WGS sequence"/>
</dbReference>
<comment type="similarity">
    <text evidence="2">Belongs to the glycosyl hydrolase 3 family.</text>
</comment>
<dbReference type="InterPro" id="IPR050226">
    <property type="entry name" value="NagZ_Beta-hexosaminidase"/>
</dbReference>
<comment type="catalytic activity">
    <reaction evidence="1">
        <text>Hydrolysis of terminal non-reducing N-acetyl-D-hexosamine residues in N-acetyl-beta-D-hexosaminides.</text>
        <dbReference type="EC" id="3.2.1.52"/>
    </reaction>
</comment>
<keyword evidence="6" id="KW-1133">Transmembrane helix</keyword>
<sequence>MQTSRWLRRTLLGLSLALHALLAFTSLIWATHLRDPHLLPIRAWESWLLAGIALAGLALYVWLGRRQRSQALFAAAWLIIGGLAIRGEVSFRADRAGVLTASGAEATRFAALGRHLVIGYDQPDDIRELARRGFIAGIFITRRNVAGKSFEQLRAEIAGLQALRSEAGLPPLLVSSDQEGGPVSRLSPPLPHQPALATLLEPNLTDIERRAEAYGAAQGEALASLGVNLNFSPVLDLKPAQASGALDFHTRIASRAISADPATVTRVALAYSRGLLAHGVLPTAKHFPGIGSVSADTHHFSAGLDTPRSELEARDWQPFRALLAQTPALLMVGHVSVSSIDPDLPASLSPKVITGVLRQDWRHDGLLITDDMTMGAVYNRGLCDSSIHALGAGMDLLLVSYDWEHVFPLLRCLSEAGQAEKLEALAASDARIAKAESAWRAFRKN</sequence>
<dbReference type="EC" id="3.2.1.52" evidence="3"/>
<gene>
    <name evidence="8" type="ORF">ABXR19_05180</name>
</gene>
<evidence type="ECO:0000256" key="3">
    <source>
        <dbReference type="ARBA" id="ARBA00012663"/>
    </source>
</evidence>
<keyword evidence="6" id="KW-0472">Membrane</keyword>
<dbReference type="InterPro" id="IPR019800">
    <property type="entry name" value="Glyco_hydro_3_AS"/>
</dbReference>
<dbReference type="EMBL" id="JBEWZI010000004">
    <property type="protein sequence ID" value="MET7013572.1"/>
    <property type="molecule type" value="Genomic_DNA"/>
</dbReference>
<dbReference type="PANTHER" id="PTHR30480">
    <property type="entry name" value="BETA-HEXOSAMINIDASE-RELATED"/>
    <property type="match status" value="1"/>
</dbReference>
<evidence type="ECO:0000256" key="4">
    <source>
        <dbReference type="ARBA" id="ARBA00022801"/>
    </source>
</evidence>
<evidence type="ECO:0000313" key="9">
    <source>
        <dbReference type="Proteomes" id="UP001549691"/>
    </source>
</evidence>
<keyword evidence="9" id="KW-1185">Reference proteome</keyword>
<dbReference type="SUPFAM" id="SSF51445">
    <property type="entry name" value="(Trans)glycosidases"/>
    <property type="match status" value="1"/>
</dbReference>
<evidence type="ECO:0000256" key="2">
    <source>
        <dbReference type="ARBA" id="ARBA00005336"/>
    </source>
</evidence>
<evidence type="ECO:0000313" key="8">
    <source>
        <dbReference type="EMBL" id="MET7013572.1"/>
    </source>
</evidence>
<keyword evidence="6" id="KW-0812">Transmembrane</keyword>
<feature type="transmembrane region" description="Helical" evidence="6">
    <location>
        <begin position="46"/>
        <end position="63"/>
    </location>
</feature>
<dbReference type="GO" id="GO:0016787">
    <property type="term" value="F:hydrolase activity"/>
    <property type="evidence" value="ECO:0007669"/>
    <property type="project" value="UniProtKB-KW"/>
</dbReference>
<dbReference type="Gene3D" id="3.20.20.300">
    <property type="entry name" value="Glycoside hydrolase, family 3, N-terminal domain"/>
    <property type="match status" value="1"/>
</dbReference>
<dbReference type="InterPro" id="IPR036962">
    <property type="entry name" value="Glyco_hydro_3_N_sf"/>
</dbReference>
<dbReference type="Pfam" id="PF00933">
    <property type="entry name" value="Glyco_hydro_3"/>
    <property type="match status" value="1"/>
</dbReference>
<evidence type="ECO:0000256" key="5">
    <source>
        <dbReference type="ARBA" id="ARBA00023295"/>
    </source>
</evidence>
<evidence type="ECO:0000256" key="6">
    <source>
        <dbReference type="SAM" id="Phobius"/>
    </source>
</evidence>
<dbReference type="InterPro" id="IPR017853">
    <property type="entry name" value="GH"/>
</dbReference>
<dbReference type="PANTHER" id="PTHR30480:SF13">
    <property type="entry name" value="BETA-HEXOSAMINIDASE"/>
    <property type="match status" value="1"/>
</dbReference>
<name>A0ABV2TKN3_9RHOO</name>
<organism evidence="8 9">
    <name type="scientific">Uliginosibacterium flavum</name>
    <dbReference type="NCBI Taxonomy" id="1396831"/>
    <lineage>
        <taxon>Bacteria</taxon>
        <taxon>Pseudomonadati</taxon>
        <taxon>Pseudomonadota</taxon>
        <taxon>Betaproteobacteria</taxon>
        <taxon>Rhodocyclales</taxon>
        <taxon>Zoogloeaceae</taxon>
        <taxon>Uliginosibacterium</taxon>
    </lineage>
</organism>
<dbReference type="RefSeq" id="WP_354600036.1">
    <property type="nucleotide sequence ID" value="NZ_JBEWZI010000004.1"/>
</dbReference>
<dbReference type="InterPro" id="IPR001764">
    <property type="entry name" value="Glyco_hydro_3_N"/>
</dbReference>
<dbReference type="PROSITE" id="PS00775">
    <property type="entry name" value="GLYCOSYL_HYDROL_F3"/>
    <property type="match status" value="1"/>
</dbReference>
<accession>A0ABV2TKN3</accession>
<feature type="domain" description="Glycoside hydrolase family 3 N-terminal" evidence="7">
    <location>
        <begin position="123"/>
        <end position="431"/>
    </location>
</feature>